<sequence>PQARTVAVDAHYTSQTCPKCGHVARGNRDTGRHRFACQQCHYRSHDDRIGAMNLHRQGIECRVTGDRGKPVIVRVLSTPYDATPSEGRRRLWLSPVLPGSRKPRP</sequence>
<protein>
    <recommendedName>
        <fullName evidence="2">Cas12f1-like TNB domain-containing protein</fullName>
    </recommendedName>
</protein>
<comment type="caution">
    <text evidence="3">The sequence shown here is derived from an EMBL/GenBank/DDBJ whole genome shotgun (WGS) entry which is preliminary data.</text>
</comment>
<dbReference type="InterPro" id="IPR010095">
    <property type="entry name" value="Cas12f1-like_TNB"/>
</dbReference>
<dbReference type="Pfam" id="PF07282">
    <property type="entry name" value="Cas12f1-like_TNB"/>
    <property type="match status" value="1"/>
</dbReference>
<evidence type="ECO:0000256" key="1">
    <source>
        <dbReference type="ARBA" id="ARBA00023125"/>
    </source>
</evidence>
<gene>
    <name evidence="3" type="ORF">C7B43_07940</name>
</gene>
<dbReference type="EMBL" id="PXYT01000014">
    <property type="protein sequence ID" value="PSR29711.1"/>
    <property type="molecule type" value="Genomic_DNA"/>
</dbReference>
<dbReference type="GO" id="GO:0003677">
    <property type="term" value="F:DNA binding"/>
    <property type="evidence" value="ECO:0007669"/>
    <property type="project" value="UniProtKB-KW"/>
</dbReference>
<name>A0A2T2X5C4_9FIRM</name>
<organism evidence="3 4">
    <name type="scientific">Sulfobacillus benefaciens</name>
    <dbReference type="NCBI Taxonomy" id="453960"/>
    <lineage>
        <taxon>Bacteria</taxon>
        <taxon>Bacillati</taxon>
        <taxon>Bacillota</taxon>
        <taxon>Clostridia</taxon>
        <taxon>Eubacteriales</taxon>
        <taxon>Clostridiales Family XVII. Incertae Sedis</taxon>
        <taxon>Sulfobacillus</taxon>
    </lineage>
</organism>
<keyword evidence="1" id="KW-0238">DNA-binding</keyword>
<accession>A0A2T2X5C4</accession>
<proteinExistence type="predicted"/>
<reference evidence="3 4" key="1">
    <citation type="journal article" date="2014" name="BMC Genomics">
        <title>Comparison of environmental and isolate Sulfobacillus genomes reveals diverse carbon, sulfur, nitrogen, and hydrogen metabolisms.</title>
        <authorList>
            <person name="Justice N.B."/>
            <person name="Norman A."/>
            <person name="Brown C.T."/>
            <person name="Singh A."/>
            <person name="Thomas B.C."/>
            <person name="Banfield J.F."/>
        </authorList>
    </citation>
    <scope>NUCLEOTIDE SEQUENCE [LARGE SCALE GENOMIC DNA]</scope>
    <source>
        <strain evidence="3">AMDSBA1</strain>
    </source>
</reference>
<dbReference type="AlphaFoldDB" id="A0A2T2X5C4"/>
<evidence type="ECO:0000313" key="4">
    <source>
        <dbReference type="Proteomes" id="UP000242699"/>
    </source>
</evidence>
<feature type="domain" description="Cas12f1-like TNB" evidence="2">
    <location>
        <begin position="4"/>
        <end position="54"/>
    </location>
</feature>
<evidence type="ECO:0000259" key="2">
    <source>
        <dbReference type="Pfam" id="PF07282"/>
    </source>
</evidence>
<evidence type="ECO:0000313" key="3">
    <source>
        <dbReference type="EMBL" id="PSR29711.1"/>
    </source>
</evidence>
<feature type="non-terminal residue" evidence="3">
    <location>
        <position position="1"/>
    </location>
</feature>
<dbReference type="Proteomes" id="UP000242699">
    <property type="component" value="Unassembled WGS sequence"/>
</dbReference>